<gene>
    <name evidence="1" type="ORF">CfE428DRAFT_6066</name>
</gene>
<dbReference type="InParanoid" id="B4DAX5"/>
<evidence type="ECO:0000313" key="1">
    <source>
        <dbReference type="EMBL" id="EDY16447.1"/>
    </source>
</evidence>
<evidence type="ECO:0008006" key="3">
    <source>
        <dbReference type="Google" id="ProtNLM"/>
    </source>
</evidence>
<evidence type="ECO:0000313" key="2">
    <source>
        <dbReference type="Proteomes" id="UP000005824"/>
    </source>
</evidence>
<comment type="caution">
    <text evidence="1">The sequence shown here is derived from an EMBL/GenBank/DDBJ whole genome shotgun (WGS) entry which is preliminary data.</text>
</comment>
<dbReference type="InterPro" id="IPR009003">
    <property type="entry name" value="Peptidase_S1_PA"/>
</dbReference>
<organism evidence="1 2">
    <name type="scientific">Chthoniobacter flavus Ellin428</name>
    <dbReference type="NCBI Taxonomy" id="497964"/>
    <lineage>
        <taxon>Bacteria</taxon>
        <taxon>Pseudomonadati</taxon>
        <taxon>Verrucomicrobiota</taxon>
        <taxon>Spartobacteria</taxon>
        <taxon>Chthoniobacterales</taxon>
        <taxon>Chthoniobacteraceae</taxon>
        <taxon>Chthoniobacter</taxon>
    </lineage>
</organism>
<keyword evidence="2" id="KW-1185">Reference proteome</keyword>
<dbReference type="EMBL" id="ABVL01000033">
    <property type="protein sequence ID" value="EDY16447.1"/>
    <property type="molecule type" value="Genomic_DNA"/>
</dbReference>
<dbReference type="SUPFAM" id="SSF50494">
    <property type="entry name" value="Trypsin-like serine proteases"/>
    <property type="match status" value="1"/>
</dbReference>
<accession>B4DAX5</accession>
<proteinExistence type="predicted"/>
<dbReference type="Gene3D" id="2.40.10.120">
    <property type="match status" value="1"/>
</dbReference>
<name>B4DAX5_9BACT</name>
<dbReference type="Proteomes" id="UP000005824">
    <property type="component" value="Unassembled WGS sequence"/>
</dbReference>
<reference evidence="1 2" key="1">
    <citation type="journal article" date="2011" name="J. Bacteriol.">
        <title>Genome sequence of Chthoniobacter flavus Ellin428, an aerobic heterotrophic soil bacterium.</title>
        <authorList>
            <person name="Kant R."/>
            <person name="van Passel M.W."/>
            <person name="Palva A."/>
            <person name="Lucas S."/>
            <person name="Lapidus A."/>
            <person name="Glavina Del Rio T."/>
            <person name="Dalin E."/>
            <person name="Tice H."/>
            <person name="Bruce D."/>
            <person name="Goodwin L."/>
            <person name="Pitluck S."/>
            <person name="Larimer F.W."/>
            <person name="Land M.L."/>
            <person name="Hauser L."/>
            <person name="Sangwan P."/>
            <person name="de Vos W.M."/>
            <person name="Janssen P.H."/>
            <person name="Smidt H."/>
        </authorList>
    </citation>
    <scope>NUCLEOTIDE SEQUENCE [LARGE SCALE GENOMIC DNA]</scope>
    <source>
        <strain evidence="1 2">Ellin428</strain>
    </source>
</reference>
<sequence>MQLFKLTVRSIAVIIIALNVGSTSFGMVNNLPSSQAAKSGHVERQAEGLNRVISSELASVGAFPYWKHVGTVGMGSGVYLGDGFVLTSTHVGCYPFCLGDGTHYEPDYASWTVLKNSDGSRSDLALFRVHVPASSSLAKLGRIVLGASHQADSPVLLLGNGYTQSEQPMTFSINGKAFGVLGYRIEPRRNTAWGLNRASQELDQPVETGKALLTHCFTTQFDRTFFAGQAADGDSGGAAFAYNLEQHRWELVGCIIAVSQQRANVAFGNHTFLGELGAYASQIPGMPANATVGAMAADSQKAPIQAHPASITAVSTK</sequence>
<protein>
    <recommendedName>
        <fullName evidence="3">Peptidase S1 and S6 chymotrypsin/Hap</fullName>
    </recommendedName>
</protein>
<dbReference type="AlphaFoldDB" id="B4DAX5"/>